<evidence type="ECO:0000313" key="5">
    <source>
        <dbReference type="Proteomes" id="UP000275579"/>
    </source>
</evidence>
<dbReference type="GO" id="GO:0005737">
    <property type="term" value="C:cytoplasm"/>
    <property type="evidence" value="ECO:0007669"/>
    <property type="project" value="UniProtKB-SubCell"/>
</dbReference>
<evidence type="ECO:0000313" key="4">
    <source>
        <dbReference type="EMBL" id="AZS76120.1"/>
    </source>
</evidence>
<dbReference type="EMBL" id="CP029042">
    <property type="protein sequence ID" value="AZS76120.1"/>
    <property type="molecule type" value="Genomic_DNA"/>
</dbReference>
<accession>A0A3Q9KFE0</accession>
<organism evidence="4 5">
    <name type="scientific">Streptomyces lydicus</name>
    <dbReference type="NCBI Taxonomy" id="47763"/>
    <lineage>
        <taxon>Bacteria</taxon>
        <taxon>Bacillati</taxon>
        <taxon>Actinomycetota</taxon>
        <taxon>Actinomycetes</taxon>
        <taxon>Kitasatosporales</taxon>
        <taxon>Streptomycetaceae</taxon>
        <taxon>Streptomyces</taxon>
    </lineage>
</organism>
<comment type="subcellular location">
    <subcellularLocation>
        <location evidence="2">Cytoplasm</location>
    </subcellularLocation>
</comment>
<evidence type="ECO:0000256" key="1">
    <source>
        <dbReference type="ARBA" id="ARBA00023186"/>
    </source>
</evidence>
<dbReference type="GO" id="GO:0016151">
    <property type="term" value="F:nickel cation binding"/>
    <property type="evidence" value="ECO:0007669"/>
    <property type="project" value="UniProtKB-UniRule"/>
</dbReference>
<protein>
    <recommendedName>
        <fullName evidence="2">Urease accessory protein UreD</fullName>
    </recommendedName>
</protein>
<sequence length="281" mass="29680">MTLAPAKPPHHAAEPAAPTPGVTSAARIVAVPDPRGGTALPVLYGRRALIPRRLNATGPYARVALTGAVSAPLGGDRLSLNIEARTGARLHLDTIGATLALPGPYGGTATHDVLLRVDDDAELHYQPDPVISVVGSNLVTTTRAELAPRARLILREEQVLGRTNEPPGQLRTRLTVRLAEQPLLDQELHLGPGAPGWSGPAVLADYRMTGQILIVTPEFTHHKPPPQILSTDSDQGEAALTPLAGPAVLISVAAADNRTLQRLLERGHQATRVPTHPDPQL</sequence>
<comment type="similarity">
    <text evidence="2">Belongs to the UreD family.</text>
</comment>
<proteinExistence type="inferred from homology"/>
<comment type="subunit">
    <text evidence="2">UreD, UreF and UreG form a complex that acts as a GTP-hydrolysis-dependent molecular chaperone, activating the urease apoprotein by helping to assemble the nickel containing metallocenter of UreC. The UreE protein probably delivers the nickel.</text>
</comment>
<dbReference type="RefSeq" id="WP_127154810.1">
    <property type="nucleotide sequence ID" value="NZ_CP029042.1"/>
</dbReference>
<keyword evidence="1 2" id="KW-0143">Chaperone</keyword>
<name>A0A3Q9KFE0_9ACTN</name>
<feature type="region of interest" description="Disordered" evidence="3">
    <location>
        <begin position="1"/>
        <end position="22"/>
    </location>
</feature>
<dbReference type="Proteomes" id="UP000275579">
    <property type="component" value="Chromosome"/>
</dbReference>
<dbReference type="InterPro" id="IPR002669">
    <property type="entry name" value="UreD"/>
</dbReference>
<gene>
    <name evidence="2" type="primary">ureD</name>
    <name evidence="4" type="ORF">DDE74_39430</name>
</gene>
<evidence type="ECO:0000256" key="2">
    <source>
        <dbReference type="HAMAP-Rule" id="MF_01384"/>
    </source>
</evidence>
<comment type="function">
    <text evidence="2">Required for maturation of urease via the functional incorporation of the urease nickel metallocenter.</text>
</comment>
<dbReference type="Pfam" id="PF01774">
    <property type="entry name" value="UreD"/>
    <property type="match status" value="1"/>
</dbReference>
<keyword evidence="2" id="KW-0963">Cytoplasm</keyword>
<reference evidence="4 5" key="1">
    <citation type="submission" date="2018-04" db="EMBL/GenBank/DDBJ databases">
        <title>Complete genome sequences of Streptomyces lydicus strain WYEC and characterization of antagonistic properties of biological control agents.</title>
        <authorList>
            <person name="Mariita R.M."/>
            <person name="Sello J.K."/>
        </authorList>
    </citation>
    <scope>NUCLEOTIDE SEQUENCE [LARGE SCALE GENOMIC DNA]</scope>
    <source>
        <strain evidence="4 5">WYEC 108</strain>
    </source>
</reference>
<dbReference type="HAMAP" id="MF_01384">
    <property type="entry name" value="UreD"/>
    <property type="match status" value="1"/>
</dbReference>
<keyword evidence="2" id="KW-0996">Nickel insertion</keyword>
<evidence type="ECO:0000256" key="3">
    <source>
        <dbReference type="SAM" id="MobiDB-lite"/>
    </source>
</evidence>
<dbReference type="AlphaFoldDB" id="A0A3Q9KFE0"/>